<evidence type="ECO:0000313" key="4">
    <source>
        <dbReference type="EMBL" id="QEN09946.1"/>
    </source>
</evidence>
<dbReference type="GO" id="GO:0000160">
    <property type="term" value="P:phosphorelay signal transduction system"/>
    <property type="evidence" value="ECO:0007669"/>
    <property type="project" value="InterPro"/>
</dbReference>
<evidence type="ECO:0000259" key="3">
    <source>
        <dbReference type="PROSITE" id="PS50110"/>
    </source>
</evidence>
<dbReference type="KEGG" id="ock:EXM22_15495"/>
<dbReference type="Pfam" id="PF00072">
    <property type="entry name" value="Response_reg"/>
    <property type="match status" value="1"/>
</dbReference>
<dbReference type="Proteomes" id="UP000324209">
    <property type="component" value="Chromosome"/>
</dbReference>
<dbReference type="OrthoDB" id="9790669at2"/>
<keyword evidence="5" id="KW-1185">Reference proteome</keyword>
<dbReference type="PROSITE" id="PS50110">
    <property type="entry name" value="RESPONSE_REGULATORY"/>
    <property type="match status" value="1"/>
</dbReference>
<feature type="modified residue" description="4-aspartylphosphate" evidence="2">
    <location>
        <position position="52"/>
    </location>
</feature>
<evidence type="ECO:0000256" key="2">
    <source>
        <dbReference type="PROSITE-ProRule" id="PRU00169"/>
    </source>
</evidence>
<dbReference type="SUPFAM" id="SSF52172">
    <property type="entry name" value="CheY-like"/>
    <property type="match status" value="1"/>
</dbReference>
<protein>
    <submittedName>
        <fullName evidence="4">Response regulator</fullName>
    </submittedName>
</protein>
<dbReference type="PANTHER" id="PTHR44591:SF3">
    <property type="entry name" value="RESPONSE REGULATORY DOMAIN-CONTAINING PROTEIN"/>
    <property type="match status" value="1"/>
</dbReference>
<proteinExistence type="predicted"/>
<dbReference type="InterPro" id="IPR011006">
    <property type="entry name" value="CheY-like_superfamily"/>
</dbReference>
<evidence type="ECO:0000313" key="5">
    <source>
        <dbReference type="Proteomes" id="UP000324209"/>
    </source>
</evidence>
<dbReference type="InterPro" id="IPR050595">
    <property type="entry name" value="Bact_response_regulator"/>
</dbReference>
<dbReference type="EMBL" id="CP036150">
    <property type="protein sequence ID" value="QEN09946.1"/>
    <property type="molecule type" value="Genomic_DNA"/>
</dbReference>
<gene>
    <name evidence="4" type="ORF">EXM22_15495</name>
</gene>
<accession>A0A5C1QTN9</accession>
<keyword evidence="1 2" id="KW-0597">Phosphoprotein</keyword>
<evidence type="ECO:0000256" key="1">
    <source>
        <dbReference type="ARBA" id="ARBA00022553"/>
    </source>
</evidence>
<dbReference type="AlphaFoldDB" id="A0A5C1QTN9"/>
<dbReference type="CDD" id="cd17546">
    <property type="entry name" value="REC_hyHK_CKI1_RcsC-like"/>
    <property type="match status" value="1"/>
</dbReference>
<organism evidence="4 5">
    <name type="scientific">Oceanispirochaeta crateris</name>
    <dbReference type="NCBI Taxonomy" id="2518645"/>
    <lineage>
        <taxon>Bacteria</taxon>
        <taxon>Pseudomonadati</taxon>
        <taxon>Spirochaetota</taxon>
        <taxon>Spirochaetia</taxon>
        <taxon>Spirochaetales</taxon>
        <taxon>Spirochaetaceae</taxon>
        <taxon>Oceanispirochaeta</taxon>
    </lineage>
</organism>
<name>A0A5C1QTN9_9SPIO</name>
<dbReference type="PANTHER" id="PTHR44591">
    <property type="entry name" value="STRESS RESPONSE REGULATOR PROTEIN 1"/>
    <property type="match status" value="1"/>
</dbReference>
<sequence>MKKVLYAEDEFTNRKILEIICGKLNYQCILAEDGLQALELYRKESPDLVILDQYMPGYNGDIVAEKIRQKDRHTPLVAITSDDEAVPLLKETGFDRVLVKPVKNKDYESLLNTYLE</sequence>
<feature type="domain" description="Response regulatory" evidence="3">
    <location>
        <begin position="3"/>
        <end position="115"/>
    </location>
</feature>
<dbReference type="InterPro" id="IPR001789">
    <property type="entry name" value="Sig_transdc_resp-reg_receiver"/>
</dbReference>
<reference evidence="4 5" key="1">
    <citation type="submission" date="2019-02" db="EMBL/GenBank/DDBJ databases">
        <title>Complete Genome Sequence and Methylome Analysis of free living Spirochaetas.</title>
        <authorList>
            <person name="Fomenkov A."/>
            <person name="Dubinina G."/>
            <person name="Leshcheva N."/>
            <person name="Mikheeva N."/>
            <person name="Grabovich M."/>
            <person name="Vincze T."/>
            <person name="Roberts R.J."/>
        </authorList>
    </citation>
    <scope>NUCLEOTIDE SEQUENCE [LARGE SCALE GENOMIC DNA]</scope>
    <source>
        <strain evidence="4 5">K2</strain>
    </source>
</reference>
<dbReference type="Gene3D" id="3.40.50.2300">
    <property type="match status" value="1"/>
</dbReference>
<dbReference type="SMART" id="SM00448">
    <property type="entry name" value="REC"/>
    <property type="match status" value="1"/>
</dbReference>